<dbReference type="Pfam" id="PF10294">
    <property type="entry name" value="Methyltransf_16"/>
    <property type="match status" value="1"/>
</dbReference>
<accession>W7X1P3</accession>
<dbReference type="EMBL" id="GG662608">
    <property type="protein sequence ID" value="EWS73165.1"/>
    <property type="molecule type" value="Genomic_DNA"/>
</dbReference>
<dbReference type="EC" id="2.1.1.60" evidence="3"/>
<evidence type="ECO:0000256" key="6">
    <source>
        <dbReference type="ARBA" id="ARBA00022603"/>
    </source>
</evidence>
<dbReference type="PANTHER" id="PTHR13539">
    <property type="entry name" value="CALMODULIN-LYSINE N-METHYLTRANSFERASE"/>
    <property type="match status" value="1"/>
</dbReference>
<organism evidence="9 10">
    <name type="scientific">Tetrahymena thermophila (strain SB210)</name>
    <dbReference type="NCBI Taxonomy" id="312017"/>
    <lineage>
        <taxon>Eukaryota</taxon>
        <taxon>Sar</taxon>
        <taxon>Alveolata</taxon>
        <taxon>Ciliophora</taxon>
        <taxon>Intramacronucleata</taxon>
        <taxon>Oligohymenophorea</taxon>
        <taxon>Hymenostomatida</taxon>
        <taxon>Tetrahymenina</taxon>
        <taxon>Tetrahymenidae</taxon>
        <taxon>Tetrahymena</taxon>
    </lineage>
</organism>
<reference evidence="10" key="1">
    <citation type="journal article" date="2006" name="PLoS Biol.">
        <title>Macronuclear genome sequence of the ciliate Tetrahymena thermophila, a model eukaryote.</title>
        <authorList>
            <person name="Eisen J.A."/>
            <person name="Coyne R.S."/>
            <person name="Wu M."/>
            <person name="Wu D."/>
            <person name="Thiagarajan M."/>
            <person name="Wortman J.R."/>
            <person name="Badger J.H."/>
            <person name="Ren Q."/>
            <person name="Amedeo P."/>
            <person name="Jones K.M."/>
            <person name="Tallon L.J."/>
            <person name="Delcher A.L."/>
            <person name="Salzberg S.L."/>
            <person name="Silva J.C."/>
            <person name="Haas B.J."/>
            <person name="Majoros W.H."/>
            <person name="Farzad M."/>
            <person name="Carlton J.M."/>
            <person name="Smith R.K. Jr."/>
            <person name="Garg J."/>
            <person name="Pearlman R.E."/>
            <person name="Karrer K.M."/>
            <person name="Sun L."/>
            <person name="Manning G."/>
            <person name="Elde N.C."/>
            <person name="Turkewitz A.P."/>
            <person name="Asai D.J."/>
            <person name="Wilkes D.E."/>
            <person name="Wang Y."/>
            <person name="Cai H."/>
            <person name="Collins K."/>
            <person name="Stewart B.A."/>
            <person name="Lee S.R."/>
            <person name="Wilamowska K."/>
            <person name="Weinberg Z."/>
            <person name="Ruzzo W.L."/>
            <person name="Wloga D."/>
            <person name="Gaertig J."/>
            <person name="Frankel J."/>
            <person name="Tsao C.-C."/>
            <person name="Gorovsky M.A."/>
            <person name="Keeling P.J."/>
            <person name="Waller R.F."/>
            <person name="Patron N.J."/>
            <person name="Cherry J.M."/>
            <person name="Stover N.A."/>
            <person name="Krieger C.J."/>
            <person name="del Toro C."/>
            <person name="Ryder H.F."/>
            <person name="Williamson S.C."/>
            <person name="Barbeau R.A."/>
            <person name="Hamilton E.P."/>
            <person name="Orias E."/>
        </authorList>
    </citation>
    <scope>NUCLEOTIDE SEQUENCE [LARGE SCALE GENOMIC DNA]</scope>
    <source>
        <strain evidence="10">SB210</strain>
    </source>
</reference>
<evidence type="ECO:0000256" key="8">
    <source>
        <dbReference type="ARBA" id="ARBA00023242"/>
    </source>
</evidence>
<dbReference type="OrthoDB" id="413520at2759"/>
<dbReference type="PANTHER" id="PTHR13539:SF3">
    <property type="entry name" value="CALMODULIN-LYSINE N-METHYLTRANSFERASE"/>
    <property type="match status" value="1"/>
</dbReference>
<proteinExistence type="predicted"/>
<evidence type="ECO:0000256" key="5">
    <source>
        <dbReference type="ARBA" id="ARBA00022490"/>
    </source>
</evidence>
<dbReference type="KEGG" id="tet:TTHERM_000310869"/>
<comment type="subcellular location">
    <subcellularLocation>
        <location evidence="2">Cytoplasm</location>
    </subcellularLocation>
    <subcellularLocation>
        <location evidence="1">Nucleus</location>
    </subcellularLocation>
</comment>
<evidence type="ECO:0000256" key="4">
    <source>
        <dbReference type="ARBA" id="ARBA00020594"/>
    </source>
</evidence>
<keyword evidence="8" id="KW-0539">Nucleus</keyword>
<evidence type="ECO:0000256" key="7">
    <source>
        <dbReference type="ARBA" id="ARBA00022679"/>
    </source>
</evidence>
<keyword evidence="5" id="KW-0963">Cytoplasm</keyword>
<dbReference type="GeneID" id="24438353"/>
<evidence type="ECO:0000256" key="2">
    <source>
        <dbReference type="ARBA" id="ARBA00004496"/>
    </source>
</evidence>
<dbReference type="GO" id="GO:0005634">
    <property type="term" value="C:nucleus"/>
    <property type="evidence" value="ECO:0007669"/>
    <property type="project" value="UniProtKB-SubCell"/>
</dbReference>
<keyword evidence="10" id="KW-1185">Reference proteome</keyword>
<dbReference type="AlphaFoldDB" id="W7X1P3"/>
<gene>
    <name evidence="9" type="ORF">TTHERM_000310869</name>
</gene>
<dbReference type="Proteomes" id="UP000009168">
    <property type="component" value="Unassembled WGS sequence"/>
</dbReference>
<protein>
    <recommendedName>
        <fullName evidence="4">Calmodulin-lysine N-methyltransferase</fullName>
        <ecNumber evidence="3">2.1.1.60</ecNumber>
    </recommendedName>
</protein>
<dbReference type="Gene3D" id="3.40.50.150">
    <property type="entry name" value="Vaccinia Virus protein VP39"/>
    <property type="match status" value="1"/>
</dbReference>
<dbReference type="GO" id="GO:0018025">
    <property type="term" value="F:calmodulin-lysine N-methyltransferase activity"/>
    <property type="evidence" value="ECO:0007669"/>
    <property type="project" value="UniProtKB-EC"/>
</dbReference>
<dbReference type="GO" id="GO:0005737">
    <property type="term" value="C:cytoplasm"/>
    <property type="evidence" value="ECO:0007669"/>
    <property type="project" value="UniProtKB-SubCell"/>
</dbReference>
<evidence type="ECO:0000256" key="3">
    <source>
        <dbReference type="ARBA" id="ARBA00011914"/>
    </source>
</evidence>
<dbReference type="GO" id="GO:0032259">
    <property type="term" value="P:methylation"/>
    <property type="evidence" value="ECO:0007669"/>
    <property type="project" value="UniProtKB-KW"/>
</dbReference>
<evidence type="ECO:0000256" key="1">
    <source>
        <dbReference type="ARBA" id="ARBA00004123"/>
    </source>
</evidence>
<dbReference type="InParanoid" id="W7X1P3"/>
<evidence type="ECO:0000313" key="9">
    <source>
        <dbReference type="EMBL" id="EWS73165.1"/>
    </source>
</evidence>
<keyword evidence="7" id="KW-0808">Transferase</keyword>
<sequence length="355" mass="42028">MLHVQIQILKMQFTLQFYESNIFKKFTCQFSLQKNNNFQLFFFQQFQFNIFMNIMNIQDKVEQTTIQQSQPKTKKLWGKLKNFLLKKDEFNLKEQLYLNIFPQLLLENDIIQYNLGKDNLQVFIQKQRAAISLEQIKKYNEAKVDSTGVSLWPAEELLAYYCIRNFEQFKNMKRIAEYGAGYSGLAGLALSKYLLQNTQDDSNFYIDISDGNEECAFLLQKNIELNYPVKDFSQPLKFISSRQYIWDENGIELEEKDKFDCIIIADCLFFRNFHQALIKTLLNNMSKSDGYCIIIAPSRGGTLQEFIQKCQGQLNVEQFQFEDETYKNISSKCKNSSEYNQDTHEYFFLKLQHIK</sequence>
<name>W7X1P3_TETTS</name>
<dbReference type="InterPro" id="IPR025800">
    <property type="entry name" value="CaM-Lys-N-MeTrfase"/>
</dbReference>
<evidence type="ECO:0000313" key="10">
    <source>
        <dbReference type="Proteomes" id="UP000009168"/>
    </source>
</evidence>
<dbReference type="STRING" id="312017.W7X1P3"/>
<dbReference type="InterPro" id="IPR019410">
    <property type="entry name" value="Methyltransf_16"/>
</dbReference>
<keyword evidence="6 9" id="KW-0489">Methyltransferase</keyword>
<dbReference type="InterPro" id="IPR029063">
    <property type="entry name" value="SAM-dependent_MTases_sf"/>
</dbReference>
<dbReference type="RefSeq" id="XP_012654352.1">
    <property type="nucleotide sequence ID" value="XM_012798898.1"/>
</dbReference>